<dbReference type="Proteomes" id="UP000649617">
    <property type="component" value="Unassembled WGS sequence"/>
</dbReference>
<dbReference type="AlphaFoldDB" id="A0A812W4L1"/>
<dbReference type="Pfam" id="PF00179">
    <property type="entry name" value="UQ_con"/>
    <property type="match status" value="1"/>
</dbReference>
<dbReference type="EMBL" id="CAJNIZ010043642">
    <property type="protein sequence ID" value="CAE7665198.1"/>
    <property type="molecule type" value="Genomic_DNA"/>
</dbReference>
<proteinExistence type="predicted"/>
<dbReference type="CDD" id="cd23810">
    <property type="entry name" value="UBCc_BIRC6"/>
    <property type="match status" value="1"/>
</dbReference>
<evidence type="ECO:0000256" key="2">
    <source>
        <dbReference type="ARBA" id="ARBA00022786"/>
    </source>
</evidence>
<evidence type="ECO:0000313" key="4">
    <source>
        <dbReference type="EMBL" id="CAE7665198.1"/>
    </source>
</evidence>
<organism evidence="4 5">
    <name type="scientific">Symbiodinium pilosum</name>
    <name type="common">Dinoflagellate</name>
    <dbReference type="NCBI Taxonomy" id="2952"/>
    <lineage>
        <taxon>Eukaryota</taxon>
        <taxon>Sar</taxon>
        <taxon>Alveolata</taxon>
        <taxon>Dinophyceae</taxon>
        <taxon>Suessiales</taxon>
        <taxon>Symbiodiniaceae</taxon>
        <taxon>Symbiodinium</taxon>
    </lineage>
</organism>
<gene>
    <name evidence="4" type="ORF">SPIL2461_LOCUS18182</name>
</gene>
<dbReference type="PANTHER" id="PTHR46116:SF39">
    <property type="entry name" value="BACULOVIRAL IAP REPEAT-CONTAINING PROTEIN 6"/>
    <property type="match status" value="1"/>
</dbReference>
<keyword evidence="5" id="KW-1185">Reference proteome</keyword>
<dbReference type="OrthoDB" id="47801at2759"/>
<evidence type="ECO:0000256" key="1">
    <source>
        <dbReference type="ARBA" id="ARBA00022679"/>
    </source>
</evidence>
<dbReference type="SUPFAM" id="SSF54495">
    <property type="entry name" value="UBC-like"/>
    <property type="match status" value="2"/>
</dbReference>
<name>A0A812W4L1_SYMPI</name>
<dbReference type="InterPro" id="IPR000608">
    <property type="entry name" value="UBC"/>
</dbReference>
<evidence type="ECO:0000259" key="3">
    <source>
        <dbReference type="PROSITE" id="PS50127"/>
    </source>
</evidence>
<dbReference type="CDD" id="cd23802">
    <property type="entry name" value="UBCc_UBE2Q"/>
    <property type="match status" value="1"/>
</dbReference>
<dbReference type="PANTHER" id="PTHR46116">
    <property type="entry name" value="(E3-INDEPENDENT) E2 UBIQUITIN-CONJUGATING ENZYME"/>
    <property type="match status" value="1"/>
</dbReference>
<protein>
    <recommendedName>
        <fullName evidence="3">UBC core domain-containing protein</fullName>
    </recommendedName>
</protein>
<comment type="caution">
    <text evidence="4">The sequence shown here is derived from an EMBL/GenBank/DDBJ whole genome shotgun (WGS) entry which is preliminary data.</text>
</comment>
<accession>A0A812W4L1</accession>
<dbReference type="InterPro" id="IPR016135">
    <property type="entry name" value="UBQ-conjugating_enzyme/RWD"/>
</dbReference>
<dbReference type="PROSITE" id="PS50127">
    <property type="entry name" value="UBC_2"/>
    <property type="match status" value="1"/>
</dbReference>
<evidence type="ECO:0000313" key="5">
    <source>
        <dbReference type="Proteomes" id="UP000649617"/>
    </source>
</evidence>
<keyword evidence="1" id="KW-0808">Transferase</keyword>
<keyword evidence="2" id="KW-0833">Ubl conjugation pathway</keyword>
<dbReference type="GO" id="GO:0016740">
    <property type="term" value="F:transferase activity"/>
    <property type="evidence" value="ECO:0007669"/>
    <property type="project" value="UniProtKB-KW"/>
</dbReference>
<dbReference type="SMART" id="SM00212">
    <property type="entry name" value="UBCc"/>
    <property type="match status" value="1"/>
</dbReference>
<reference evidence="4" key="1">
    <citation type="submission" date="2021-02" db="EMBL/GenBank/DDBJ databases">
        <authorList>
            <person name="Dougan E. K."/>
            <person name="Rhodes N."/>
            <person name="Thang M."/>
            <person name="Chan C."/>
        </authorList>
    </citation>
    <scope>NUCLEOTIDE SEQUENCE</scope>
</reference>
<dbReference type="Gene3D" id="3.10.110.10">
    <property type="entry name" value="Ubiquitin Conjugating Enzyme"/>
    <property type="match status" value="2"/>
</dbReference>
<sequence>MGEGLLRAEVQALKERLCEHRGWLQRLDIEDNMIELKIVMQGRVRRLSFILYEADAYPNSGGMMMSEDDADTSLVEAINALLTAESLTILDVLRATSRASKVADADLLALLSCLDAAGAKDQVEADNVDFEGDDEGLDLRIEAPEERSERPGWKRMKWQEVEDQRLEDQRLAQSQLQKRRKGELSNEELRAKGEQIFNSSEAFNILSNELFNLQTQVTPGVEADAVNFNVHSWVVKLRGFSKDIALDLQKLKACCGYDYVELRVNFREDLHPFYPPSVSIVRPRLLGRHDVQAALACHPRLQLKGWSPFQSSKDLLVSIRNFLDRIARVDLESNRNAIDTFPEGAFSVVEQQLGLLRRLRDIVPVDLRLETLGNAYEDDPWAQSEELRSSSFSAMFSRGRKLPSASGTGTQDERSFWAAGVGYGSDAGADAGRDGWDPAALRAAQEAQEPSRLHLERELSGELSTSYTSMGDRCSIFREVLDLVRQLLSSLPQHAPQLLQPIRGHLASAKAAAETFQRCLGESASHEDAVRDVAFAELVVATADDLERLCRLCHAPSATPTRGATQSEYCRSLGVHQLNTSSIEDGHAFEQTARSEHCVPQARTVRLAKELAGLAGLLPLSDSSSVLVRSSARQQQLWRALITGPEETPYSGGCFVFDIYFPVGYPSCPLEVKLLTTGGGTVCFNPNLYSNGKVCLSLLGTWQGQRSERWDSQSSRAVQVLVSIQSLILVPQPYFNEPGFETQIGTPPGDNASKAYNAAVRENCIRWAMIEVLRRPSPEFAEAIKLHFKLRRSNIQETVAAWIEEADTALHRAKLIDLSLQLNGELQRL</sequence>
<feature type="domain" description="UBC core" evidence="3">
    <location>
        <begin position="602"/>
        <end position="769"/>
    </location>
</feature>